<evidence type="ECO:0000313" key="3">
    <source>
        <dbReference type="EMBL" id="MDF8264233.1"/>
    </source>
</evidence>
<protein>
    <submittedName>
        <fullName evidence="3">DUF58 domain-containing protein</fullName>
    </submittedName>
</protein>
<keyword evidence="1" id="KW-1133">Transmembrane helix</keyword>
<accession>A0ABT6C5V9</accession>
<keyword evidence="1" id="KW-0812">Transmembrane</keyword>
<comment type="caution">
    <text evidence="3">The sequence shown here is derived from an EMBL/GenBank/DDBJ whole genome shotgun (WGS) entry which is preliminary data.</text>
</comment>
<dbReference type="EMBL" id="JAROAV010000027">
    <property type="protein sequence ID" value="MDF8264233.1"/>
    <property type="molecule type" value="Genomic_DNA"/>
</dbReference>
<dbReference type="RefSeq" id="WP_277191844.1">
    <property type="nucleotide sequence ID" value="NZ_JAROAV010000027.1"/>
</dbReference>
<name>A0ABT6C5V9_9MICO</name>
<feature type="transmembrane region" description="Helical" evidence="1">
    <location>
        <begin position="12"/>
        <end position="29"/>
    </location>
</feature>
<organism evidence="3 4">
    <name type="scientific">Luteipulveratus flavus</name>
    <dbReference type="NCBI Taxonomy" id="3031728"/>
    <lineage>
        <taxon>Bacteria</taxon>
        <taxon>Bacillati</taxon>
        <taxon>Actinomycetota</taxon>
        <taxon>Actinomycetes</taxon>
        <taxon>Micrococcales</taxon>
        <taxon>Dermacoccaceae</taxon>
        <taxon>Luteipulveratus</taxon>
    </lineage>
</organism>
<dbReference type="PANTHER" id="PTHR34351:SF1">
    <property type="entry name" value="SLR1927 PROTEIN"/>
    <property type="match status" value="1"/>
</dbReference>
<feature type="domain" description="DUF58" evidence="2">
    <location>
        <begin position="202"/>
        <end position="276"/>
    </location>
</feature>
<gene>
    <name evidence="3" type="ORF">P4R38_08270</name>
</gene>
<dbReference type="Pfam" id="PF01882">
    <property type="entry name" value="DUF58"/>
    <property type="match status" value="1"/>
</dbReference>
<reference evidence="3 4" key="1">
    <citation type="submission" date="2023-03" db="EMBL/GenBank/DDBJ databases">
        <title>YIM 133296 draft genome.</title>
        <authorList>
            <person name="Xiong L."/>
        </authorList>
    </citation>
    <scope>NUCLEOTIDE SEQUENCE [LARGE SCALE GENOMIC DNA]</scope>
    <source>
        <strain evidence="3 4">YIM 133296</strain>
    </source>
</reference>
<dbReference type="InterPro" id="IPR002881">
    <property type="entry name" value="DUF58"/>
</dbReference>
<evidence type="ECO:0000313" key="4">
    <source>
        <dbReference type="Proteomes" id="UP001528912"/>
    </source>
</evidence>
<keyword evidence="4" id="KW-1185">Reference proteome</keyword>
<dbReference type="PANTHER" id="PTHR34351">
    <property type="entry name" value="SLR1927 PROTEIN-RELATED"/>
    <property type="match status" value="1"/>
</dbReference>
<proteinExistence type="predicted"/>
<evidence type="ECO:0000256" key="1">
    <source>
        <dbReference type="SAM" id="Phobius"/>
    </source>
</evidence>
<evidence type="ECO:0000259" key="2">
    <source>
        <dbReference type="Pfam" id="PF01882"/>
    </source>
</evidence>
<sequence length="420" mass="45148">MNESRPRTLTGRGRALLTCGVTLVLGGILLGFPDITRIGVLLAVLPLLARLVARRRPPRLSIERSVTPARLQPDERAEVVVDFANIGDRATPLYLAEERIDYVLGDRPRFLLPRMEPGARRRLTYRIRSHVRGRHELGPIALQQQDPFGLTHVDLMIRSVGEVVVLPRIEALGHGRPPGSGLGNEGETPQMVALHGEEDVSIRAYHDGDDLRKVHWPATAHRGEIMVRQEDRPARRSAVLLLDSRQQGHAGSGGHSSFEWAVSAVASVAVQLGEAGYTLHLASRETLLDGTVEQPLSATEVVELLAVAETGDDVEHSRLVTTAHGLTERGGSLVAVVTDLDDRSVTDLAGLRQPGTSSLAMVLDAAGIAEGRRTTSAQAAGHCDLLGSAGWRVVSVPAGVTARAAWQSLTRLGSFTVTSS</sequence>
<dbReference type="Proteomes" id="UP001528912">
    <property type="component" value="Unassembled WGS sequence"/>
</dbReference>
<keyword evidence="1" id="KW-0472">Membrane</keyword>